<organism evidence="5 6">
    <name type="scientific">Operophtera brumata</name>
    <name type="common">Winter moth</name>
    <name type="synonym">Phalaena brumata</name>
    <dbReference type="NCBI Taxonomy" id="104452"/>
    <lineage>
        <taxon>Eukaryota</taxon>
        <taxon>Metazoa</taxon>
        <taxon>Ecdysozoa</taxon>
        <taxon>Arthropoda</taxon>
        <taxon>Hexapoda</taxon>
        <taxon>Insecta</taxon>
        <taxon>Pterygota</taxon>
        <taxon>Neoptera</taxon>
        <taxon>Endopterygota</taxon>
        <taxon>Lepidoptera</taxon>
        <taxon>Glossata</taxon>
        <taxon>Ditrysia</taxon>
        <taxon>Geometroidea</taxon>
        <taxon>Geometridae</taxon>
        <taxon>Larentiinae</taxon>
        <taxon>Operophtera</taxon>
    </lineage>
</organism>
<evidence type="ECO:0000313" key="6">
    <source>
        <dbReference type="Proteomes" id="UP000037510"/>
    </source>
</evidence>
<protein>
    <submittedName>
        <fullName evidence="5">Sex-lethal</fullName>
    </submittedName>
</protein>
<reference evidence="5 6" key="1">
    <citation type="journal article" date="2015" name="Genome Biol. Evol.">
        <title>The genome of winter moth (Operophtera brumata) provides a genomic perspective on sexual dimorphism and phenology.</title>
        <authorList>
            <person name="Derks M.F."/>
            <person name="Smit S."/>
            <person name="Salis L."/>
            <person name="Schijlen E."/>
            <person name="Bossers A."/>
            <person name="Mateman C."/>
            <person name="Pijl A.S."/>
            <person name="de Ridder D."/>
            <person name="Groenen M.A."/>
            <person name="Visser M.E."/>
            <person name="Megens H.J."/>
        </authorList>
    </citation>
    <scope>NUCLEOTIDE SEQUENCE [LARGE SCALE GENOMIC DNA]</scope>
    <source>
        <strain evidence="5">WM2013NL</strain>
        <tissue evidence="5">Head and thorax</tissue>
    </source>
</reference>
<proteinExistence type="predicted"/>
<accession>A0A0L7LNX0</accession>
<sequence length="102" mass="11354">VSYARPSGEDIKETNLYVTNLPRAVNEELLEVIFGKYGRIGTSLGTMEPAGIPGNNFHPRRPFPPAMRPPHGMGAGHPALDYPTLTSYRKIYKQRNVDSLML</sequence>
<evidence type="ECO:0000313" key="5">
    <source>
        <dbReference type="EMBL" id="KOB77059.1"/>
    </source>
</evidence>
<keyword evidence="6" id="KW-1185">Reference proteome</keyword>
<dbReference type="AlphaFoldDB" id="A0A0L7LNX0"/>
<comment type="caution">
    <text evidence="5">The sequence shown here is derived from an EMBL/GenBank/DDBJ whole genome shotgun (WGS) entry which is preliminary data.</text>
</comment>
<dbReference type="InterPro" id="IPR000504">
    <property type="entry name" value="RRM_dom"/>
</dbReference>
<keyword evidence="1" id="KW-0677">Repeat</keyword>
<dbReference type="InterPro" id="IPR002343">
    <property type="entry name" value="Hud_Sxl_RNA"/>
</dbReference>
<dbReference type="Pfam" id="PF00076">
    <property type="entry name" value="RRM_1"/>
    <property type="match status" value="1"/>
</dbReference>
<dbReference type="InterPro" id="IPR035979">
    <property type="entry name" value="RBD_domain_sf"/>
</dbReference>
<dbReference type="PRINTS" id="PR00961">
    <property type="entry name" value="HUDSXLRNA"/>
</dbReference>
<evidence type="ECO:0000256" key="1">
    <source>
        <dbReference type="ARBA" id="ARBA00022737"/>
    </source>
</evidence>
<gene>
    <name evidence="5" type="ORF">OBRU01_04646</name>
</gene>
<evidence type="ECO:0000256" key="2">
    <source>
        <dbReference type="ARBA" id="ARBA00022884"/>
    </source>
</evidence>
<dbReference type="GO" id="GO:1990904">
    <property type="term" value="C:ribonucleoprotein complex"/>
    <property type="evidence" value="ECO:0007669"/>
    <property type="project" value="InterPro"/>
</dbReference>
<dbReference type="Gene3D" id="3.30.70.330">
    <property type="match status" value="1"/>
</dbReference>
<dbReference type="EMBL" id="JTDY01000464">
    <property type="protein sequence ID" value="KOB77059.1"/>
    <property type="molecule type" value="Genomic_DNA"/>
</dbReference>
<feature type="non-terminal residue" evidence="5">
    <location>
        <position position="1"/>
    </location>
</feature>
<name>A0A0L7LNX0_OPEBR</name>
<feature type="domain" description="RRM" evidence="4">
    <location>
        <begin position="16"/>
        <end position="40"/>
    </location>
</feature>
<evidence type="ECO:0000259" key="4">
    <source>
        <dbReference type="Pfam" id="PF00076"/>
    </source>
</evidence>
<dbReference type="STRING" id="104452.A0A0L7LNX0"/>
<dbReference type="SUPFAM" id="SSF54928">
    <property type="entry name" value="RNA-binding domain, RBD"/>
    <property type="match status" value="1"/>
</dbReference>
<dbReference type="InterPro" id="IPR012677">
    <property type="entry name" value="Nucleotide-bd_a/b_plait_sf"/>
</dbReference>
<keyword evidence="2" id="KW-0694">RNA-binding</keyword>
<feature type="region of interest" description="Disordered" evidence="3">
    <location>
        <begin position="51"/>
        <end position="78"/>
    </location>
</feature>
<dbReference type="GO" id="GO:0003723">
    <property type="term" value="F:RNA binding"/>
    <property type="evidence" value="ECO:0007669"/>
    <property type="project" value="UniProtKB-KW"/>
</dbReference>
<dbReference type="Proteomes" id="UP000037510">
    <property type="component" value="Unassembled WGS sequence"/>
</dbReference>
<evidence type="ECO:0000256" key="3">
    <source>
        <dbReference type="SAM" id="MobiDB-lite"/>
    </source>
</evidence>